<feature type="compositionally biased region" description="Basic and acidic residues" evidence="1">
    <location>
        <begin position="40"/>
        <end position="50"/>
    </location>
</feature>
<dbReference type="EMBL" id="CP002582">
    <property type="protein sequence ID" value="ADZ85647.1"/>
    <property type="molecule type" value="Genomic_DNA"/>
</dbReference>
<dbReference type="Proteomes" id="UP000008467">
    <property type="component" value="Chromosome"/>
</dbReference>
<dbReference type="STRING" id="642492.Clole_3969"/>
<protein>
    <submittedName>
        <fullName evidence="2">Uncharacterized protein</fullName>
    </submittedName>
</protein>
<accession>F2JKD2</accession>
<feature type="region of interest" description="Disordered" evidence="1">
    <location>
        <begin position="1"/>
        <end position="50"/>
    </location>
</feature>
<dbReference type="eggNOG" id="ENOG5033CKD">
    <property type="taxonomic scope" value="Bacteria"/>
</dbReference>
<proteinExistence type="predicted"/>
<dbReference type="AlphaFoldDB" id="F2JKD2"/>
<dbReference type="KEGG" id="cle:Clole_3969"/>
<dbReference type="HOGENOM" id="CLU_215263_0_0_9"/>
<feature type="compositionally biased region" description="Polar residues" evidence="1">
    <location>
        <begin position="18"/>
        <end position="32"/>
    </location>
</feature>
<reference evidence="2 3" key="1">
    <citation type="journal article" date="2011" name="J. Bacteriol.">
        <title>Complete genome sequence of the cellulose-degrading bacterium Cellulosilyticum lentocellum.</title>
        <authorList>
            <consortium name="US DOE Joint Genome Institute"/>
            <person name="Miller D.A."/>
            <person name="Suen G."/>
            <person name="Bruce D."/>
            <person name="Copeland A."/>
            <person name="Cheng J.F."/>
            <person name="Detter C."/>
            <person name="Goodwin L.A."/>
            <person name="Han C.S."/>
            <person name="Hauser L.J."/>
            <person name="Land M.L."/>
            <person name="Lapidus A."/>
            <person name="Lucas S."/>
            <person name="Meincke L."/>
            <person name="Pitluck S."/>
            <person name="Tapia R."/>
            <person name="Teshima H."/>
            <person name="Woyke T."/>
            <person name="Fox B.G."/>
            <person name="Angert E.R."/>
            <person name="Currie C.R."/>
        </authorList>
    </citation>
    <scope>NUCLEOTIDE SEQUENCE [LARGE SCALE GENOMIC DNA]</scope>
    <source>
        <strain evidence="3">ATCC 49066 / DSM 5427 / NCIMB 11756 / RHM5</strain>
    </source>
</reference>
<evidence type="ECO:0000313" key="2">
    <source>
        <dbReference type="EMBL" id="ADZ85647.1"/>
    </source>
</evidence>
<organism evidence="2 3">
    <name type="scientific">Cellulosilyticum lentocellum (strain ATCC 49066 / DSM 5427 / NCIMB 11756 / RHM5)</name>
    <name type="common">Clostridium lentocellum</name>
    <dbReference type="NCBI Taxonomy" id="642492"/>
    <lineage>
        <taxon>Bacteria</taxon>
        <taxon>Bacillati</taxon>
        <taxon>Bacillota</taxon>
        <taxon>Clostridia</taxon>
        <taxon>Lachnospirales</taxon>
        <taxon>Cellulosilyticaceae</taxon>
        <taxon>Cellulosilyticum</taxon>
    </lineage>
</organism>
<gene>
    <name evidence="2" type="ordered locus">Clole_3969</name>
</gene>
<evidence type="ECO:0000313" key="3">
    <source>
        <dbReference type="Proteomes" id="UP000008467"/>
    </source>
</evidence>
<keyword evidence="3" id="KW-1185">Reference proteome</keyword>
<dbReference type="RefSeq" id="WP_013658920.1">
    <property type="nucleotide sequence ID" value="NC_015275.1"/>
</dbReference>
<name>F2JKD2_CELLD</name>
<evidence type="ECO:0000256" key="1">
    <source>
        <dbReference type="SAM" id="MobiDB-lite"/>
    </source>
</evidence>
<feature type="compositionally biased region" description="Basic and acidic residues" evidence="1">
    <location>
        <begin position="1"/>
        <end position="14"/>
    </location>
</feature>
<sequence length="50" mass="5839">MAKDSQIDNKEARMRKCNYQTPLTAENQNHNPNAKKHSIKREGFKSDHIN</sequence>